<sequence length="325" mass="35654">MGVREYEETLASDAGDYFVAGNSTYCDGTNSSDTCVRLNSCEVSTWLSYARQRLPLIVLAVDQDTPEDCSFATDTVNEDTGGAIELDSDDTSVSPNGKDTLSSEDKCTWYQNSTKCSTPRTCYDCLNTLADSGEACTITPEGYCATLTTSYKYKLDFRSVSSSGVDNGFYYPSTNTTYCEPSDAACSNCGIGRSASNSASYCVGSGGCVCVAFCQSSDWQETVKAEKCAASTTSTTNIYAAEFPWETFVIFLSLAVVVVLAVILGVWRVKHILQARRRESMRLRRSEMRRFTRSLELPAWKAMREELIDSKVDPVGEGRGRLRPM</sequence>
<name>A0AAD9G8P8_9STRA</name>
<comment type="caution">
    <text evidence="2">The sequence shown here is derived from an EMBL/GenBank/DDBJ whole genome shotgun (WGS) entry which is preliminary data.</text>
</comment>
<dbReference type="Proteomes" id="UP001259832">
    <property type="component" value="Unassembled WGS sequence"/>
</dbReference>
<reference evidence="2" key="1">
    <citation type="submission" date="2023-08" db="EMBL/GenBank/DDBJ databases">
        <title>Reference Genome Resource for the Citrus Pathogen Phytophthora citrophthora.</title>
        <authorList>
            <person name="Moller H."/>
            <person name="Coetzee B."/>
            <person name="Rose L.J."/>
            <person name="Van Niekerk J.M."/>
        </authorList>
    </citation>
    <scope>NUCLEOTIDE SEQUENCE</scope>
    <source>
        <strain evidence="2">STE-U-9442</strain>
    </source>
</reference>
<keyword evidence="3" id="KW-1185">Reference proteome</keyword>
<evidence type="ECO:0000256" key="1">
    <source>
        <dbReference type="SAM" id="Phobius"/>
    </source>
</evidence>
<keyword evidence="1" id="KW-0472">Membrane</keyword>
<feature type="transmembrane region" description="Helical" evidence="1">
    <location>
        <begin position="248"/>
        <end position="269"/>
    </location>
</feature>
<proteinExistence type="predicted"/>
<gene>
    <name evidence="2" type="ORF">P3T76_011610</name>
</gene>
<organism evidence="2 3">
    <name type="scientific">Phytophthora citrophthora</name>
    <dbReference type="NCBI Taxonomy" id="4793"/>
    <lineage>
        <taxon>Eukaryota</taxon>
        <taxon>Sar</taxon>
        <taxon>Stramenopiles</taxon>
        <taxon>Oomycota</taxon>
        <taxon>Peronosporomycetes</taxon>
        <taxon>Peronosporales</taxon>
        <taxon>Peronosporaceae</taxon>
        <taxon>Phytophthora</taxon>
    </lineage>
</organism>
<dbReference type="EMBL" id="JASMQC010000027">
    <property type="protein sequence ID" value="KAK1933850.1"/>
    <property type="molecule type" value="Genomic_DNA"/>
</dbReference>
<keyword evidence="1" id="KW-1133">Transmembrane helix</keyword>
<keyword evidence="1" id="KW-0812">Transmembrane</keyword>
<evidence type="ECO:0000313" key="3">
    <source>
        <dbReference type="Proteomes" id="UP001259832"/>
    </source>
</evidence>
<accession>A0AAD9G8P8</accession>
<protein>
    <submittedName>
        <fullName evidence="2">Uncharacterized protein</fullName>
    </submittedName>
</protein>
<dbReference type="AlphaFoldDB" id="A0AAD9G8P8"/>
<evidence type="ECO:0000313" key="2">
    <source>
        <dbReference type="EMBL" id="KAK1933850.1"/>
    </source>
</evidence>